<evidence type="ECO:0000256" key="1">
    <source>
        <dbReference type="SAM" id="SignalP"/>
    </source>
</evidence>
<feature type="chain" id="PRO_5011666836" evidence="1">
    <location>
        <begin position="24"/>
        <end position="170"/>
    </location>
</feature>
<protein>
    <submittedName>
        <fullName evidence="3">Cupin domain-containing protein</fullName>
    </submittedName>
</protein>
<dbReference type="STRING" id="645274.SAMN04487901_12443"/>
<accession>A0A1G8BX24</accession>
<dbReference type="EMBL" id="FNCQ01000024">
    <property type="protein sequence ID" value="SDH37757.1"/>
    <property type="molecule type" value="Genomic_DNA"/>
</dbReference>
<dbReference type="PANTHER" id="PTHR36156">
    <property type="entry name" value="SLR2101 PROTEIN"/>
    <property type="match status" value="1"/>
</dbReference>
<dbReference type="Proteomes" id="UP000198779">
    <property type="component" value="Unassembled WGS sequence"/>
</dbReference>
<name>A0A1G8BX24_9BACT</name>
<dbReference type="Pfam" id="PF07883">
    <property type="entry name" value="Cupin_2"/>
    <property type="match status" value="1"/>
</dbReference>
<dbReference type="InterPro" id="IPR011051">
    <property type="entry name" value="RmlC_Cupin_sf"/>
</dbReference>
<feature type="signal peptide" evidence="1">
    <location>
        <begin position="1"/>
        <end position="23"/>
    </location>
</feature>
<proteinExistence type="predicted"/>
<feature type="domain" description="Cupin type-2" evidence="2">
    <location>
        <begin position="85"/>
        <end position="151"/>
    </location>
</feature>
<dbReference type="InterPro" id="IPR013096">
    <property type="entry name" value="Cupin_2"/>
</dbReference>
<evidence type="ECO:0000259" key="2">
    <source>
        <dbReference type="Pfam" id="PF07883"/>
    </source>
</evidence>
<dbReference type="RefSeq" id="WP_091819213.1">
    <property type="nucleotide sequence ID" value="NZ_CP091790.1"/>
</dbReference>
<dbReference type="Gene3D" id="2.60.120.10">
    <property type="entry name" value="Jelly Rolls"/>
    <property type="match status" value="1"/>
</dbReference>
<dbReference type="PANTHER" id="PTHR36156:SF2">
    <property type="entry name" value="CUPIN TYPE-2 DOMAIN-CONTAINING PROTEIN"/>
    <property type="match status" value="1"/>
</dbReference>
<reference evidence="4" key="1">
    <citation type="submission" date="2016-10" db="EMBL/GenBank/DDBJ databases">
        <authorList>
            <person name="Varghese N."/>
            <person name="Submissions S."/>
        </authorList>
    </citation>
    <scope>NUCLEOTIDE SEQUENCE [LARGE SCALE GENOMIC DNA]</scope>
    <source>
        <strain evidence="4">BP1-148</strain>
    </source>
</reference>
<evidence type="ECO:0000313" key="3">
    <source>
        <dbReference type="EMBL" id="SDH37757.1"/>
    </source>
</evidence>
<dbReference type="SUPFAM" id="SSF51182">
    <property type="entry name" value="RmlC-like cupins"/>
    <property type="match status" value="1"/>
</dbReference>
<organism evidence="3 4">
    <name type="scientific">Prevotella communis</name>
    <dbReference type="NCBI Taxonomy" id="2913614"/>
    <lineage>
        <taxon>Bacteria</taxon>
        <taxon>Pseudomonadati</taxon>
        <taxon>Bacteroidota</taxon>
        <taxon>Bacteroidia</taxon>
        <taxon>Bacteroidales</taxon>
        <taxon>Prevotellaceae</taxon>
        <taxon>Prevotella</taxon>
    </lineage>
</organism>
<keyword evidence="1" id="KW-0732">Signal</keyword>
<keyword evidence="4" id="KW-1185">Reference proteome</keyword>
<dbReference type="OrthoDB" id="287220at2"/>
<gene>
    <name evidence="3" type="ORF">SAMN04487901_12443</name>
</gene>
<dbReference type="AlphaFoldDB" id="A0A1G8BX24"/>
<dbReference type="CDD" id="cd02236">
    <property type="entry name" value="cupin_CV2614-like"/>
    <property type="match status" value="1"/>
</dbReference>
<evidence type="ECO:0000313" key="4">
    <source>
        <dbReference type="Proteomes" id="UP000198779"/>
    </source>
</evidence>
<sequence>MKKMMNWVMIVTLICGSAALMNACKKSSTPDCCQQATEQTEQAEAEDSVKQVVSTELIRTSQSWDGVELPDYFEGRPELVAVKYVFPAGKKLGWHHHVAMNYGVLVQGELTIIGQDGKTKVVHEGEPVVEMVGTIHHGENRGTKDCILYMFYLSQKDLPLAVQHPEIPLE</sequence>
<dbReference type="InterPro" id="IPR047142">
    <property type="entry name" value="OryJ/VirC-like"/>
</dbReference>
<dbReference type="InterPro" id="IPR014710">
    <property type="entry name" value="RmlC-like_jellyroll"/>
</dbReference>